<proteinExistence type="predicted"/>
<protein>
    <recommendedName>
        <fullName evidence="2">Lipoprotein</fullName>
    </recommendedName>
</protein>
<reference evidence="1" key="1">
    <citation type="journal article" date="2021" name="Proc. Natl. Acad. Sci. U.S.A.">
        <title>A Catalog of Tens of Thousands of Viruses from Human Metagenomes Reveals Hidden Associations with Chronic Diseases.</title>
        <authorList>
            <person name="Tisza M.J."/>
            <person name="Buck C.B."/>
        </authorList>
    </citation>
    <scope>NUCLEOTIDE SEQUENCE</scope>
    <source>
        <strain evidence="1">CtJ2i1</strain>
    </source>
</reference>
<evidence type="ECO:0008006" key="2">
    <source>
        <dbReference type="Google" id="ProtNLM"/>
    </source>
</evidence>
<name>A0A8S5V1L5_9CAUD</name>
<dbReference type="EMBL" id="BK016182">
    <property type="protein sequence ID" value="DAG00642.1"/>
    <property type="molecule type" value="Genomic_DNA"/>
</dbReference>
<accession>A0A8S5V1L5</accession>
<organism evidence="1">
    <name type="scientific">Myoviridae sp. ctJ2i1</name>
    <dbReference type="NCBI Taxonomy" id="2825079"/>
    <lineage>
        <taxon>Viruses</taxon>
        <taxon>Duplodnaviria</taxon>
        <taxon>Heunggongvirae</taxon>
        <taxon>Uroviricota</taxon>
        <taxon>Caudoviricetes</taxon>
    </lineage>
</organism>
<evidence type="ECO:0000313" key="1">
    <source>
        <dbReference type="EMBL" id="DAG00642.1"/>
    </source>
</evidence>
<dbReference type="PROSITE" id="PS51257">
    <property type="entry name" value="PROKAR_LIPOPROTEIN"/>
    <property type="match status" value="1"/>
</dbReference>
<sequence>MNKIKIILMMIISLFVFTGCSSDDPGKIKLDYSAVENSSNANKIKVEKSVIDSLNGVAPDIVYLDRIDYSEKIDVNDRNNIFLQFHLKENVKQNYDTYTEFYNILIPILDYAKQNNIDSVVILIQDSDKHWKMWAITFKLDQLDKINRNNLIKSINAYSSVNGKLYSEYK</sequence>